<accession>A0A370DXL4</accession>
<dbReference type="GO" id="GO:0006313">
    <property type="term" value="P:DNA transposition"/>
    <property type="evidence" value="ECO:0007669"/>
    <property type="project" value="InterPro"/>
</dbReference>
<feature type="domain" description="Transposase IS801/IS1294" evidence="1">
    <location>
        <begin position="1"/>
        <end position="96"/>
    </location>
</feature>
<dbReference type="InterPro" id="IPR007069">
    <property type="entry name" value="Transposase_32"/>
</dbReference>
<evidence type="ECO:0000313" key="3">
    <source>
        <dbReference type="Proteomes" id="UP000255508"/>
    </source>
</evidence>
<dbReference type="GO" id="GO:0003677">
    <property type="term" value="F:DNA binding"/>
    <property type="evidence" value="ECO:0007669"/>
    <property type="project" value="InterPro"/>
</dbReference>
<dbReference type="EMBL" id="QFXD01000141">
    <property type="protein sequence ID" value="RDH90974.1"/>
    <property type="molecule type" value="Genomic_DNA"/>
</dbReference>
<dbReference type="AlphaFoldDB" id="A0A370DXL4"/>
<protein>
    <recommendedName>
        <fullName evidence="1">Transposase IS801/IS1294 domain-containing protein</fullName>
    </recommendedName>
</protein>
<evidence type="ECO:0000313" key="2">
    <source>
        <dbReference type="EMBL" id="RDH90974.1"/>
    </source>
</evidence>
<sequence length="103" mass="11490">MVPGGVLTGSGGWKAVRSNYLFPVRALSQRYRWCLVSLLREAYVAGELPRVNGPGEPTITLDRLMQQDWVVYSRSGLSEPKQVLDYLARYTTGPPSATRVCCR</sequence>
<dbReference type="Proteomes" id="UP000255508">
    <property type="component" value="Unassembled WGS sequence"/>
</dbReference>
<reference evidence="2 3" key="1">
    <citation type="journal article" date="2018" name="ISME J.">
        <title>Endosymbiont genomes yield clues of tubeworm success.</title>
        <authorList>
            <person name="Li Y."/>
            <person name="Liles M.R."/>
            <person name="Halanych K.M."/>
        </authorList>
    </citation>
    <scope>NUCLEOTIDE SEQUENCE [LARGE SCALE GENOMIC DNA]</scope>
    <source>
        <strain evidence="2">A1422</strain>
    </source>
</reference>
<comment type="caution">
    <text evidence="2">The sequence shown here is derived from an EMBL/GenBank/DDBJ whole genome shotgun (WGS) entry which is preliminary data.</text>
</comment>
<proteinExistence type="predicted"/>
<dbReference type="GO" id="GO:0004803">
    <property type="term" value="F:transposase activity"/>
    <property type="evidence" value="ECO:0007669"/>
    <property type="project" value="InterPro"/>
</dbReference>
<dbReference type="Pfam" id="PF04986">
    <property type="entry name" value="Y2_Tnp"/>
    <property type="match status" value="1"/>
</dbReference>
<evidence type="ECO:0000259" key="1">
    <source>
        <dbReference type="Pfam" id="PF04986"/>
    </source>
</evidence>
<organism evidence="2 3">
    <name type="scientific">endosymbiont of Lamellibrachia luymesi</name>
    <dbReference type="NCBI Taxonomy" id="2200907"/>
    <lineage>
        <taxon>Bacteria</taxon>
        <taxon>Pseudomonadati</taxon>
        <taxon>Pseudomonadota</taxon>
        <taxon>Gammaproteobacteria</taxon>
        <taxon>sulfur-oxidizing symbionts</taxon>
    </lineage>
</organism>
<gene>
    <name evidence="2" type="ORF">DIZ79_07510</name>
</gene>
<name>A0A370DXL4_9GAMM</name>